<organism evidence="9 10">
    <name type="scientific">Brevibacterium aurantiacum</name>
    <dbReference type="NCBI Taxonomy" id="273384"/>
    <lineage>
        <taxon>Bacteria</taxon>
        <taxon>Bacillati</taxon>
        <taxon>Actinomycetota</taxon>
        <taxon>Actinomycetes</taxon>
        <taxon>Micrococcales</taxon>
        <taxon>Brevibacteriaceae</taxon>
        <taxon>Brevibacterium</taxon>
    </lineage>
</organism>
<evidence type="ECO:0000259" key="8">
    <source>
        <dbReference type="PROSITE" id="PS50850"/>
    </source>
</evidence>
<dbReference type="SUPFAM" id="SSF103473">
    <property type="entry name" value="MFS general substrate transporter"/>
    <property type="match status" value="1"/>
</dbReference>
<comment type="subcellular location">
    <subcellularLocation>
        <location evidence="1">Cell membrane</location>
        <topology evidence="1">Multi-pass membrane protein</topology>
    </subcellularLocation>
</comment>
<evidence type="ECO:0000313" key="9">
    <source>
        <dbReference type="EMBL" id="TGD37554.1"/>
    </source>
</evidence>
<dbReference type="Pfam" id="PF07690">
    <property type="entry name" value="MFS_1"/>
    <property type="match status" value="1"/>
</dbReference>
<dbReference type="EMBL" id="RHFF01000015">
    <property type="protein sequence ID" value="TGD37554.1"/>
    <property type="molecule type" value="Genomic_DNA"/>
</dbReference>
<keyword evidence="2" id="KW-0813">Transport</keyword>
<dbReference type="PROSITE" id="PS50850">
    <property type="entry name" value="MFS"/>
    <property type="match status" value="1"/>
</dbReference>
<dbReference type="InterPro" id="IPR011701">
    <property type="entry name" value="MFS"/>
</dbReference>
<feature type="transmembrane region" description="Helical" evidence="7">
    <location>
        <begin position="359"/>
        <end position="379"/>
    </location>
</feature>
<dbReference type="Gene3D" id="1.20.1250.20">
    <property type="entry name" value="MFS general substrate transporter like domains"/>
    <property type="match status" value="1"/>
</dbReference>
<evidence type="ECO:0000256" key="2">
    <source>
        <dbReference type="ARBA" id="ARBA00022448"/>
    </source>
</evidence>
<gene>
    <name evidence="9" type="ORF">EB834_14685</name>
</gene>
<dbReference type="Gene3D" id="1.20.1720.10">
    <property type="entry name" value="Multidrug resistance protein D"/>
    <property type="match status" value="1"/>
</dbReference>
<dbReference type="GO" id="GO:0005886">
    <property type="term" value="C:plasma membrane"/>
    <property type="evidence" value="ECO:0007669"/>
    <property type="project" value="UniProtKB-SubCell"/>
</dbReference>
<reference evidence="9 10" key="1">
    <citation type="submission" date="2018-10" db="EMBL/GenBank/DDBJ databases">
        <title>Brevibacterium genomes from Austrain hard cheese rinds.</title>
        <authorList>
            <person name="Anast J.M."/>
            <person name="Dzieciol M."/>
            <person name="Schultz D.L."/>
            <person name="Mann E."/>
            <person name="Wagner M."/>
            <person name="Schmitz-Esser S."/>
        </authorList>
    </citation>
    <scope>NUCLEOTIDE SEQUENCE [LARGE SCALE GENOMIC DNA]</scope>
    <source>
        <strain evidence="9 10">L261</strain>
    </source>
</reference>
<evidence type="ECO:0000256" key="1">
    <source>
        <dbReference type="ARBA" id="ARBA00004651"/>
    </source>
</evidence>
<evidence type="ECO:0000256" key="7">
    <source>
        <dbReference type="SAM" id="Phobius"/>
    </source>
</evidence>
<evidence type="ECO:0000256" key="3">
    <source>
        <dbReference type="ARBA" id="ARBA00022475"/>
    </source>
</evidence>
<feature type="transmembrane region" description="Helical" evidence="7">
    <location>
        <begin position="53"/>
        <end position="71"/>
    </location>
</feature>
<feature type="transmembrane region" description="Helical" evidence="7">
    <location>
        <begin position="299"/>
        <end position="322"/>
    </location>
</feature>
<evidence type="ECO:0000256" key="6">
    <source>
        <dbReference type="ARBA" id="ARBA00023136"/>
    </source>
</evidence>
<feature type="transmembrane region" description="Helical" evidence="7">
    <location>
        <begin position="334"/>
        <end position="353"/>
    </location>
</feature>
<dbReference type="PANTHER" id="PTHR42718">
    <property type="entry name" value="MAJOR FACILITATOR SUPERFAMILY MULTIDRUG TRANSPORTER MFSC"/>
    <property type="match status" value="1"/>
</dbReference>
<evidence type="ECO:0000313" key="10">
    <source>
        <dbReference type="Proteomes" id="UP000297736"/>
    </source>
</evidence>
<feature type="transmembrane region" description="Helical" evidence="7">
    <location>
        <begin position="232"/>
        <end position="250"/>
    </location>
</feature>
<proteinExistence type="predicted"/>
<evidence type="ECO:0000256" key="5">
    <source>
        <dbReference type="ARBA" id="ARBA00022989"/>
    </source>
</evidence>
<dbReference type="Proteomes" id="UP000297736">
    <property type="component" value="Unassembled WGS sequence"/>
</dbReference>
<evidence type="ECO:0000256" key="4">
    <source>
        <dbReference type="ARBA" id="ARBA00022692"/>
    </source>
</evidence>
<dbReference type="InterPro" id="IPR020846">
    <property type="entry name" value="MFS_dom"/>
</dbReference>
<feature type="transmembrane region" description="Helical" evidence="7">
    <location>
        <begin position="270"/>
        <end position="293"/>
    </location>
</feature>
<dbReference type="AlphaFoldDB" id="A0A4Z0KJH9"/>
<dbReference type="RefSeq" id="WP_135448037.1">
    <property type="nucleotide sequence ID" value="NZ_RHFF01000015.1"/>
</dbReference>
<feature type="domain" description="Major facilitator superfamily (MFS) profile" evidence="8">
    <location>
        <begin position="13"/>
        <end position="478"/>
    </location>
</feature>
<dbReference type="PANTHER" id="PTHR42718:SF46">
    <property type="entry name" value="BLR6921 PROTEIN"/>
    <property type="match status" value="1"/>
</dbReference>
<accession>A0A4Z0KJH9</accession>
<protein>
    <submittedName>
        <fullName evidence="9">MFS transporter</fullName>
    </submittedName>
</protein>
<keyword evidence="6 7" id="KW-0472">Membrane</keyword>
<comment type="caution">
    <text evidence="9">The sequence shown here is derived from an EMBL/GenBank/DDBJ whole genome shotgun (WGS) entry which is preliminary data.</text>
</comment>
<feature type="transmembrane region" description="Helical" evidence="7">
    <location>
        <begin position="202"/>
        <end position="220"/>
    </location>
</feature>
<sequence length="500" mass="52611">MDLNVTDGRRRAVLFAASIAQIMIVLDSTIIVVALPEAQLDLGFSESEKQWAISAYAIAFGALLLAGGRIVEQIGVRASFAVGAIGFALASVLGGLADTLWVLLLARVLQGVFAALLGPANLSMVATTFVEPKLRARAFAVFGSTAGAGAALGLLLGGVLTEYLGWRWCLFVNVVFAVICLLMTSSAPGRAKREEGQRPTDVLGLALGSLALFFLVFGVSEVSENDWTHTRVIVPLAASVVCIGLFLLRLMRAKEPIVPPILFKQSLRMIAYTAVALVGFAQMASSLYLSYFLQGTLNMTALATGVSLIPLVVGLVVAAVLSMRILMVRIGPRFTIALGLLVQSAAFTVLIGLRPTWSYSPWILLGVTLLGLGIGLMMAPAVSTATDQVPAGFSGVASSLTNTAQQVGGAIGVAAATSFASMRFETYLAQPNQQVVSPPWPEWAQAYAYGDGFTALAIMYGAAALLLAINACTRPRSTAHITKVEATQRANSAHNYGVQQ</sequence>
<dbReference type="GO" id="GO:0022857">
    <property type="term" value="F:transmembrane transporter activity"/>
    <property type="evidence" value="ECO:0007669"/>
    <property type="project" value="InterPro"/>
</dbReference>
<dbReference type="CDD" id="cd17321">
    <property type="entry name" value="MFS_MMR_MDR_like"/>
    <property type="match status" value="1"/>
</dbReference>
<feature type="transmembrane region" description="Helical" evidence="7">
    <location>
        <begin position="103"/>
        <end position="126"/>
    </location>
</feature>
<keyword evidence="5 7" id="KW-1133">Transmembrane helix</keyword>
<feature type="transmembrane region" description="Helical" evidence="7">
    <location>
        <begin position="12"/>
        <end position="33"/>
    </location>
</feature>
<keyword evidence="3" id="KW-1003">Cell membrane</keyword>
<keyword evidence="4 7" id="KW-0812">Transmembrane</keyword>
<name>A0A4Z0KJH9_BREAU</name>
<feature type="transmembrane region" description="Helical" evidence="7">
    <location>
        <begin position="78"/>
        <end position="97"/>
    </location>
</feature>
<feature type="transmembrane region" description="Helical" evidence="7">
    <location>
        <begin position="165"/>
        <end position="182"/>
    </location>
</feature>
<dbReference type="InterPro" id="IPR036259">
    <property type="entry name" value="MFS_trans_sf"/>
</dbReference>
<feature type="transmembrane region" description="Helical" evidence="7">
    <location>
        <begin position="138"/>
        <end position="159"/>
    </location>
</feature>